<protein>
    <recommendedName>
        <fullName evidence="5">Transposase</fullName>
    </recommendedName>
</protein>
<feature type="domain" description="Tc1-like transposase DDE" evidence="2">
    <location>
        <begin position="144"/>
        <end position="297"/>
    </location>
</feature>
<dbReference type="InterPro" id="IPR036388">
    <property type="entry name" value="WH-like_DNA-bd_sf"/>
</dbReference>
<dbReference type="PANTHER" id="PTHR23022:SF134">
    <property type="entry name" value="TRANSPOSABLE ELEMENT TC1 TRANSPOSASE"/>
    <property type="match status" value="1"/>
</dbReference>
<dbReference type="Pfam" id="PF01498">
    <property type="entry name" value="HTH_Tnp_Tc3_2"/>
    <property type="match status" value="1"/>
</dbReference>
<keyword evidence="4" id="KW-1185">Reference proteome</keyword>
<dbReference type="Gene3D" id="1.10.10.10">
    <property type="entry name" value="Winged helix-like DNA-binding domain superfamily/Winged helix DNA-binding domain"/>
    <property type="match status" value="1"/>
</dbReference>
<accession>A0AAN8LDL5</accession>
<dbReference type="GO" id="GO:0015074">
    <property type="term" value="P:DNA integration"/>
    <property type="evidence" value="ECO:0007669"/>
    <property type="project" value="InterPro"/>
</dbReference>
<proteinExistence type="predicted"/>
<dbReference type="EMBL" id="JAGTTL010000023">
    <property type="protein sequence ID" value="KAK6304225.1"/>
    <property type="molecule type" value="Genomic_DNA"/>
</dbReference>
<evidence type="ECO:0000313" key="3">
    <source>
        <dbReference type="EMBL" id="KAK6304225.1"/>
    </source>
</evidence>
<dbReference type="PANTHER" id="PTHR23022">
    <property type="entry name" value="TRANSPOSABLE ELEMENT-RELATED"/>
    <property type="match status" value="1"/>
</dbReference>
<sequence length="337" mass="38557">MVTCKETGAVIIALHKKGFTGKDIAASKIAPKSTIYRIIKNFKERGSIVVKKASGRPRKSSKRQDHLLKLIQLWDRGTTSAEFAQEWQAGVSASARTVRQRLLEDGLVSRRAARKPLLSRKNIRDRLILCKRYRDWTAEDWGKVIFSDESPFRLFGASGKKLVRRRQGERYHQSCDMPTVKHPETIHVWGCFSAKGVGSLTILPKNTAMNKEWYQHILREQLLPTIQEQFGDEQCLFQHDGAPCHKAKVITKWLWEQNIDILGPWPGNSPDLNPIVNLWSILKRRVDKQKPTNSDKLQALIMQEWAAISQDVAQKLIDSMSGRIAEVLKKKGQHCKY</sequence>
<dbReference type="InterPro" id="IPR036397">
    <property type="entry name" value="RNaseH_sf"/>
</dbReference>
<gene>
    <name evidence="3" type="ORF">J4Q44_G00248110</name>
</gene>
<evidence type="ECO:0000313" key="4">
    <source>
        <dbReference type="Proteomes" id="UP001356427"/>
    </source>
</evidence>
<evidence type="ECO:0000259" key="2">
    <source>
        <dbReference type="Pfam" id="PF13358"/>
    </source>
</evidence>
<dbReference type="AlphaFoldDB" id="A0AAN8LDL5"/>
<evidence type="ECO:0000259" key="1">
    <source>
        <dbReference type="Pfam" id="PF01498"/>
    </source>
</evidence>
<dbReference type="GO" id="GO:0006313">
    <property type="term" value="P:DNA transposition"/>
    <property type="evidence" value="ECO:0007669"/>
    <property type="project" value="InterPro"/>
</dbReference>
<evidence type="ECO:0008006" key="5">
    <source>
        <dbReference type="Google" id="ProtNLM"/>
    </source>
</evidence>
<reference evidence="3 4" key="1">
    <citation type="submission" date="2021-04" db="EMBL/GenBank/DDBJ databases">
        <authorList>
            <person name="De Guttry C."/>
            <person name="Zahm M."/>
            <person name="Klopp C."/>
            <person name="Cabau C."/>
            <person name="Louis A."/>
            <person name="Berthelot C."/>
            <person name="Parey E."/>
            <person name="Roest Crollius H."/>
            <person name="Montfort J."/>
            <person name="Robinson-Rechavi M."/>
            <person name="Bucao C."/>
            <person name="Bouchez O."/>
            <person name="Gislard M."/>
            <person name="Lluch J."/>
            <person name="Milhes M."/>
            <person name="Lampietro C."/>
            <person name="Lopez Roques C."/>
            <person name="Donnadieu C."/>
            <person name="Braasch I."/>
            <person name="Desvignes T."/>
            <person name="Postlethwait J."/>
            <person name="Bobe J."/>
            <person name="Wedekind C."/>
            <person name="Guiguen Y."/>
        </authorList>
    </citation>
    <scope>NUCLEOTIDE SEQUENCE [LARGE SCALE GENOMIC DNA]</scope>
    <source>
        <strain evidence="3">Cs_M1</strain>
        <tissue evidence="3">Blood</tissue>
    </source>
</reference>
<dbReference type="GO" id="GO:0003677">
    <property type="term" value="F:DNA binding"/>
    <property type="evidence" value="ECO:0007669"/>
    <property type="project" value="InterPro"/>
</dbReference>
<dbReference type="Gene3D" id="3.30.420.10">
    <property type="entry name" value="Ribonuclease H-like superfamily/Ribonuclease H"/>
    <property type="match status" value="1"/>
</dbReference>
<dbReference type="Pfam" id="PF13358">
    <property type="entry name" value="DDE_3"/>
    <property type="match status" value="1"/>
</dbReference>
<dbReference type="InterPro" id="IPR002492">
    <property type="entry name" value="Transposase_Tc1-like"/>
</dbReference>
<dbReference type="InterPro" id="IPR038717">
    <property type="entry name" value="Tc1-like_DDE_dom"/>
</dbReference>
<organism evidence="3 4">
    <name type="scientific">Coregonus suidteri</name>
    <dbReference type="NCBI Taxonomy" id="861788"/>
    <lineage>
        <taxon>Eukaryota</taxon>
        <taxon>Metazoa</taxon>
        <taxon>Chordata</taxon>
        <taxon>Craniata</taxon>
        <taxon>Vertebrata</taxon>
        <taxon>Euteleostomi</taxon>
        <taxon>Actinopterygii</taxon>
        <taxon>Neopterygii</taxon>
        <taxon>Teleostei</taxon>
        <taxon>Protacanthopterygii</taxon>
        <taxon>Salmoniformes</taxon>
        <taxon>Salmonidae</taxon>
        <taxon>Coregoninae</taxon>
        <taxon>Coregonus</taxon>
    </lineage>
</organism>
<name>A0AAN8LDL5_9TELE</name>
<dbReference type="InterPro" id="IPR052338">
    <property type="entry name" value="Transposase_5"/>
</dbReference>
<feature type="domain" description="Transposase Tc1-like" evidence="1">
    <location>
        <begin position="75"/>
        <end position="135"/>
    </location>
</feature>
<comment type="caution">
    <text evidence="3">The sequence shown here is derived from an EMBL/GenBank/DDBJ whole genome shotgun (WGS) entry which is preliminary data.</text>
</comment>
<dbReference type="Proteomes" id="UP001356427">
    <property type="component" value="Unassembled WGS sequence"/>
</dbReference>